<protein>
    <submittedName>
        <fullName evidence="2">NAD(P)H-dependent oxidoreductase</fullName>
    </submittedName>
</protein>
<evidence type="ECO:0000313" key="3">
    <source>
        <dbReference type="Proteomes" id="UP000756530"/>
    </source>
</evidence>
<evidence type="ECO:0000313" key="2">
    <source>
        <dbReference type="EMBL" id="MBV7377461.1"/>
    </source>
</evidence>
<reference evidence="2 3" key="1">
    <citation type="submission" date="2021-05" db="EMBL/GenBank/DDBJ databases">
        <title>Culturable bacteria isolated from Daya Bay.</title>
        <authorList>
            <person name="Zheng W."/>
            <person name="Yu S."/>
            <person name="Huang Y."/>
        </authorList>
    </citation>
    <scope>NUCLEOTIDE SEQUENCE [LARGE SCALE GENOMIC DNA]</scope>
    <source>
        <strain evidence="2 3">DP4N28-5</strain>
    </source>
</reference>
<name>A0ABS6SYN0_9RHOB</name>
<dbReference type="PANTHER" id="PTHR30543:SF21">
    <property type="entry name" value="NAD(P)H-DEPENDENT FMN REDUCTASE LOT6"/>
    <property type="match status" value="1"/>
</dbReference>
<sequence length="180" mass="20005">MSRPTILGIPGALRQASTNRLLLRESVRVLGDCQFVEADIDFPVFNEDIENGPGIPEAVQTLFDQIDAADAVIISSPEYNKNIPGVLKNALDWVSRCKGNPWKDKPVSLIAASDGRAGGERMMHNLILCMMPFRPDLVYGPEIFIGNSREAFDNDGRLKDERSVKFLTTLMENLRETVKA</sequence>
<dbReference type="EMBL" id="JAHUZE010000001">
    <property type="protein sequence ID" value="MBV7377461.1"/>
    <property type="molecule type" value="Genomic_DNA"/>
</dbReference>
<dbReference type="InterPro" id="IPR050712">
    <property type="entry name" value="NAD(P)H-dep_reductase"/>
</dbReference>
<organism evidence="2 3">
    <name type="scientific">Maritimibacter dapengensis</name>
    <dbReference type="NCBI Taxonomy" id="2836868"/>
    <lineage>
        <taxon>Bacteria</taxon>
        <taxon>Pseudomonadati</taxon>
        <taxon>Pseudomonadota</taxon>
        <taxon>Alphaproteobacteria</taxon>
        <taxon>Rhodobacterales</taxon>
        <taxon>Roseobacteraceae</taxon>
        <taxon>Maritimibacter</taxon>
    </lineage>
</organism>
<proteinExistence type="predicted"/>
<dbReference type="RefSeq" id="WP_218390348.1">
    <property type="nucleotide sequence ID" value="NZ_JAHUZE010000001.1"/>
</dbReference>
<accession>A0ABS6SYN0</accession>
<keyword evidence="3" id="KW-1185">Reference proteome</keyword>
<dbReference type="InterPro" id="IPR005025">
    <property type="entry name" value="FMN_Rdtase-like_dom"/>
</dbReference>
<gene>
    <name evidence="2" type="ORF">KJP28_00885</name>
</gene>
<evidence type="ECO:0000259" key="1">
    <source>
        <dbReference type="Pfam" id="PF03358"/>
    </source>
</evidence>
<dbReference type="Proteomes" id="UP000756530">
    <property type="component" value="Unassembled WGS sequence"/>
</dbReference>
<dbReference type="Pfam" id="PF03358">
    <property type="entry name" value="FMN_red"/>
    <property type="match status" value="1"/>
</dbReference>
<comment type="caution">
    <text evidence="2">The sequence shown here is derived from an EMBL/GenBank/DDBJ whole genome shotgun (WGS) entry which is preliminary data.</text>
</comment>
<feature type="domain" description="NADPH-dependent FMN reductase-like" evidence="1">
    <location>
        <begin position="5"/>
        <end position="130"/>
    </location>
</feature>
<dbReference type="PANTHER" id="PTHR30543">
    <property type="entry name" value="CHROMATE REDUCTASE"/>
    <property type="match status" value="1"/>
</dbReference>